<keyword evidence="1" id="KW-0812">Transmembrane</keyword>
<feature type="transmembrane region" description="Helical" evidence="1">
    <location>
        <begin position="80"/>
        <end position="99"/>
    </location>
</feature>
<reference evidence="3" key="1">
    <citation type="submission" date="2016-06" db="EMBL/GenBank/DDBJ databases">
        <title>Complete genome sequence of Actinoalloteichus fjordicus DSM 46855 (=ADI127-17), type strain of the new species Actinoalloteichus fjordicus.</title>
        <authorList>
            <person name="Ruckert C."/>
            <person name="Nouioui I."/>
            <person name="Willmese J."/>
            <person name="van Wezel G."/>
            <person name="Klenk H.-P."/>
            <person name="Kalinowski J."/>
            <person name="Zotchev S.B."/>
        </authorList>
    </citation>
    <scope>NUCLEOTIDE SEQUENCE [LARGE SCALE GENOMIC DNA]</scope>
    <source>
        <strain evidence="3">ADI127-7</strain>
    </source>
</reference>
<feature type="transmembrane region" description="Helical" evidence="1">
    <location>
        <begin position="53"/>
        <end position="74"/>
    </location>
</feature>
<keyword evidence="3" id="KW-1185">Reference proteome</keyword>
<dbReference type="RefSeq" id="WP_075740164.1">
    <property type="nucleotide sequence ID" value="NZ_CP016076.1"/>
</dbReference>
<dbReference type="KEGG" id="acad:UA74_10905"/>
<proteinExistence type="predicted"/>
<accession>A0AAC9PRX8</accession>
<organism evidence="2 3">
    <name type="scientific">Actinoalloteichus fjordicus</name>
    <dbReference type="NCBI Taxonomy" id="1612552"/>
    <lineage>
        <taxon>Bacteria</taxon>
        <taxon>Bacillati</taxon>
        <taxon>Actinomycetota</taxon>
        <taxon>Actinomycetes</taxon>
        <taxon>Pseudonocardiales</taxon>
        <taxon>Pseudonocardiaceae</taxon>
        <taxon>Actinoalloteichus</taxon>
    </lineage>
</organism>
<dbReference type="AlphaFoldDB" id="A0AAC9PRX8"/>
<dbReference type="EMBL" id="CP016076">
    <property type="protein sequence ID" value="APU14241.1"/>
    <property type="molecule type" value="Genomic_DNA"/>
</dbReference>
<keyword evidence="1" id="KW-1133">Transmembrane helix</keyword>
<feature type="transmembrane region" description="Helical" evidence="1">
    <location>
        <begin position="6"/>
        <end position="32"/>
    </location>
</feature>
<dbReference type="Proteomes" id="UP000185511">
    <property type="component" value="Chromosome"/>
</dbReference>
<evidence type="ECO:0000313" key="3">
    <source>
        <dbReference type="Proteomes" id="UP000185511"/>
    </source>
</evidence>
<name>A0AAC9PRX8_9PSEU</name>
<sequence length="151" mass="16083">MTAVVLGVLAVLGSGVVAGVLFAVALSVLPALTAMPPDRYVYTHKLIGRNWDPTMPIIVLSSMLVCIVLAVLSPPGTGRTLYIVGAVLLLAVSVVSHFCNVPINRRVKGLDPESMPVDWSDPRPLWRRWHTLRTALAVLAVLANAVAISLA</sequence>
<dbReference type="Pfam" id="PF08592">
    <property type="entry name" value="Anthrone_oxy"/>
    <property type="match status" value="1"/>
</dbReference>
<feature type="transmembrane region" description="Helical" evidence="1">
    <location>
        <begin position="132"/>
        <end position="150"/>
    </location>
</feature>
<gene>
    <name evidence="2" type="ORF">UA74_10905</name>
</gene>
<evidence type="ECO:0000256" key="1">
    <source>
        <dbReference type="SAM" id="Phobius"/>
    </source>
</evidence>
<keyword evidence="1" id="KW-0472">Membrane</keyword>
<evidence type="ECO:0000313" key="2">
    <source>
        <dbReference type="EMBL" id="APU14241.1"/>
    </source>
</evidence>
<protein>
    <submittedName>
        <fullName evidence="2">Integral membrane protein</fullName>
    </submittedName>
</protein>
<dbReference type="InterPro" id="IPR013901">
    <property type="entry name" value="Anthrone_oxy"/>
</dbReference>